<organism evidence="3 4">
    <name type="scientific">Mycolicibacterium neoaurum</name>
    <name type="common">Mycobacterium neoaurum</name>
    <dbReference type="NCBI Taxonomy" id="1795"/>
    <lineage>
        <taxon>Bacteria</taxon>
        <taxon>Bacillati</taxon>
        <taxon>Actinomycetota</taxon>
        <taxon>Actinomycetes</taxon>
        <taxon>Mycobacteriales</taxon>
        <taxon>Mycobacteriaceae</taxon>
        <taxon>Mycolicibacterium</taxon>
    </lineage>
</organism>
<evidence type="ECO:0000256" key="1">
    <source>
        <dbReference type="SAM" id="MobiDB-lite"/>
    </source>
</evidence>
<evidence type="ECO:0000256" key="2">
    <source>
        <dbReference type="SAM" id="SignalP"/>
    </source>
</evidence>
<evidence type="ECO:0000313" key="3">
    <source>
        <dbReference type="EMBL" id="CDQ46831.1"/>
    </source>
</evidence>
<dbReference type="AlphaFoldDB" id="A0AAV2WSH3"/>
<proteinExistence type="predicted"/>
<name>A0AAV2WSH3_MYCNE</name>
<sequence>MLSRPAAWAFMAISMTLIPATAGVAAAEPVEPGPATPAAPFEPAMSDAAQPGAAPTDPTSDSTSAACQQFTSALNYATTNYEDFAYATAGTGNHVDYSKPDVVDSNTTGRTALREAAATALTAGRTPGLPPDISDPMQAWSLHATKLLLDMGLHRGGDALNTAASQMNTDAQNAQLACARIVAQP</sequence>
<feature type="signal peptide" evidence="2">
    <location>
        <begin position="1"/>
        <end position="22"/>
    </location>
</feature>
<reference evidence="3" key="2">
    <citation type="submission" date="2015-09" db="EMBL/GenBank/DDBJ databases">
        <title>Draft genome sequence of Mycobacterium neoaurum DSM 44074.</title>
        <authorList>
            <person name="Croce O."/>
            <person name="Robert C."/>
            <person name="Raoult D."/>
            <person name="Drancourt M."/>
        </authorList>
    </citation>
    <scope>NUCLEOTIDE SEQUENCE</scope>
    <source>
        <strain evidence="3">DSM 44074</strain>
    </source>
</reference>
<keyword evidence="2" id="KW-0732">Signal</keyword>
<gene>
    <name evidence="3" type="ORF">BN1047_04745</name>
</gene>
<reference evidence="3" key="1">
    <citation type="submission" date="2014-05" db="EMBL/GenBank/DDBJ databases">
        <authorList>
            <person name="Urmite Genomes"/>
        </authorList>
    </citation>
    <scope>NUCLEOTIDE SEQUENCE</scope>
    <source>
        <strain evidence="3">DSM 44074</strain>
    </source>
</reference>
<protein>
    <submittedName>
        <fullName evidence="3">Uncharacterized protein</fullName>
    </submittedName>
</protein>
<accession>A0AAV2WSH3</accession>
<dbReference type="EMBL" id="LK021342">
    <property type="protein sequence ID" value="CDQ46831.1"/>
    <property type="molecule type" value="Genomic_DNA"/>
</dbReference>
<feature type="region of interest" description="Disordered" evidence="1">
    <location>
        <begin position="29"/>
        <end position="65"/>
    </location>
</feature>
<feature type="chain" id="PRO_5043461200" evidence="2">
    <location>
        <begin position="23"/>
        <end position="185"/>
    </location>
</feature>
<evidence type="ECO:0000313" key="4">
    <source>
        <dbReference type="Proteomes" id="UP000028864"/>
    </source>
</evidence>
<dbReference type="Proteomes" id="UP000028864">
    <property type="component" value="Unassembled WGS sequence"/>
</dbReference>